<dbReference type="RefSeq" id="WP_184169777.1">
    <property type="nucleotide sequence ID" value="NZ_BAABAG010000002.1"/>
</dbReference>
<name>A0A7W9JHD9_9MICC</name>
<proteinExistence type="predicted"/>
<organism evidence="2 3">
    <name type="scientific">Micrococcus endophyticus</name>
    <dbReference type="NCBI Taxonomy" id="455343"/>
    <lineage>
        <taxon>Bacteria</taxon>
        <taxon>Bacillati</taxon>
        <taxon>Actinomycetota</taxon>
        <taxon>Actinomycetes</taxon>
        <taxon>Micrococcales</taxon>
        <taxon>Micrococcaceae</taxon>
        <taxon>Micrococcus</taxon>
    </lineage>
</organism>
<dbReference type="Proteomes" id="UP000567246">
    <property type="component" value="Unassembled WGS sequence"/>
</dbReference>
<keyword evidence="3" id="KW-1185">Reference proteome</keyword>
<dbReference type="EMBL" id="JACHMW010000001">
    <property type="protein sequence ID" value="MBB5847541.1"/>
    <property type="molecule type" value="Genomic_DNA"/>
</dbReference>
<gene>
    <name evidence="2" type="ORF">HDA33_000105</name>
</gene>
<feature type="region of interest" description="Disordered" evidence="1">
    <location>
        <begin position="1"/>
        <end position="34"/>
    </location>
</feature>
<sequence length="154" mass="16153">MTTAFEPRPHTGLAPREPEPHGPGTPGPLRPGVRGSVLIVSEHPDPDAAMRHAMAWITAFEDDCGLVLDADGTELYAVGLAGELGASLRRSPGVAEDGTPTDTSEFVDAILTGGVWRLREPDARAWSTAYRAAILGAAPHAVCTVWDVLPLPAA</sequence>
<protein>
    <submittedName>
        <fullName evidence="2">Uncharacterized protein</fullName>
    </submittedName>
</protein>
<comment type="caution">
    <text evidence="2">The sequence shown here is derived from an EMBL/GenBank/DDBJ whole genome shotgun (WGS) entry which is preliminary data.</text>
</comment>
<accession>A0A7W9JHD9</accession>
<dbReference type="AlphaFoldDB" id="A0A7W9JHD9"/>
<reference evidence="2 3" key="1">
    <citation type="submission" date="2020-08" db="EMBL/GenBank/DDBJ databases">
        <title>Sequencing the genomes of 1000 actinobacteria strains.</title>
        <authorList>
            <person name="Klenk H.-P."/>
        </authorList>
    </citation>
    <scope>NUCLEOTIDE SEQUENCE [LARGE SCALE GENOMIC DNA]</scope>
    <source>
        <strain evidence="2 3">DSM 17945</strain>
    </source>
</reference>
<evidence type="ECO:0000313" key="2">
    <source>
        <dbReference type="EMBL" id="MBB5847541.1"/>
    </source>
</evidence>
<evidence type="ECO:0000313" key="3">
    <source>
        <dbReference type="Proteomes" id="UP000567246"/>
    </source>
</evidence>
<evidence type="ECO:0000256" key="1">
    <source>
        <dbReference type="SAM" id="MobiDB-lite"/>
    </source>
</evidence>